<reference evidence="1" key="2">
    <citation type="submission" date="2013-10" db="EMBL/GenBank/DDBJ databases">
        <authorList>
            <person name="Aslett M."/>
        </authorList>
    </citation>
    <scope>NUCLEOTIDE SEQUENCE [LARGE SCALE GENOMIC DNA]</scope>
    <source>
        <strain evidence="1">Houghton</strain>
    </source>
</reference>
<dbReference type="VEuPathDB" id="ToxoDB:EBH_0007090"/>
<dbReference type="EMBL" id="HG713304">
    <property type="protein sequence ID" value="CDJ53332.1"/>
    <property type="molecule type" value="Genomic_DNA"/>
</dbReference>
<keyword evidence="2" id="KW-1185">Reference proteome</keyword>
<dbReference type="OrthoDB" id="10275575at2759"/>
<evidence type="ECO:0000313" key="1">
    <source>
        <dbReference type="EMBL" id="CDJ53332.1"/>
    </source>
</evidence>
<dbReference type="Proteomes" id="UP000030750">
    <property type="component" value="Unassembled WGS sequence"/>
</dbReference>
<accession>U6LSM5</accession>
<gene>
    <name evidence="1" type="ORF">EBH_0007090</name>
</gene>
<reference evidence="1" key="1">
    <citation type="submission" date="2013-10" db="EMBL/GenBank/DDBJ databases">
        <title>Genomic analysis of the causative agents of coccidiosis in chickens.</title>
        <authorList>
            <person name="Reid A.J."/>
            <person name="Blake D."/>
            <person name="Billington K."/>
            <person name="Browne H."/>
            <person name="Dunn M."/>
            <person name="Hung S."/>
            <person name="Kawahara F."/>
            <person name="Miranda-Saavedra D."/>
            <person name="Mourier T."/>
            <person name="Nagra H."/>
            <person name="Otto T.D."/>
            <person name="Rawlings N."/>
            <person name="Sanchez A."/>
            <person name="Sanders M."/>
            <person name="Subramaniam C."/>
            <person name="Tay Y."/>
            <person name="Dear P."/>
            <person name="Doerig C."/>
            <person name="Gruber A."/>
            <person name="Parkinson J."/>
            <person name="Shirley M."/>
            <person name="Wan K.L."/>
            <person name="Berriman M."/>
            <person name="Tomley F."/>
            <person name="Pain A."/>
        </authorList>
    </citation>
    <scope>NUCLEOTIDE SEQUENCE [LARGE SCALE GENOMIC DNA]</scope>
    <source>
        <strain evidence="1">Houghton</strain>
    </source>
</reference>
<evidence type="ECO:0000313" key="2">
    <source>
        <dbReference type="Proteomes" id="UP000030750"/>
    </source>
</evidence>
<protein>
    <submittedName>
        <fullName evidence="1">Uncharacterized protein</fullName>
    </submittedName>
</protein>
<sequence>MMEGAASTAPSRPRPCTSECGAGTGRLCLLQGVAAEAARTHIKECAASVVQRLVMAREEAKRCSASLQPSWVLQSKKVACEEAASRFVASTARACLAQVHAASPNREPVNCHPADVQSLDSPLRSQTASPSVGWGYCTELQPTEVPQEGLFKGPALAPLSPEVRKDSDVPQPTTICKNCEEASCGVAKLQHGDDKAAEGLDQLPEKGSASKGLPIGVHSTSLRDTLLSNKPVGTNYLGKFIFQGIVDGLSIAVPVHKAYLLKLCIESYFKSFQLCCQVPDSRAGRHCKNCPAKFGRFAPPSIYCVGLETSASCEARLKWVQSCTNAGLNNIGIMCNVGLISHIKDAWGGTVARLEDVQNAIMESVKGSKLLSLLKALKSNEAPKAESTCCSARTGDSSALT</sequence>
<name>U6LSM5_9EIME</name>
<dbReference type="AlphaFoldDB" id="U6LSM5"/>
<organism evidence="1 2">
    <name type="scientific">Eimeria brunetti</name>
    <dbReference type="NCBI Taxonomy" id="51314"/>
    <lineage>
        <taxon>Eukaryota</taxon>
        <taxon>Sar</taxon>
        <taxon>Alveolata</taxon>
        <taxon>Apicomplexa</taxon>
        <taxon>Conoidasida</taxon>
        <taxon>Coccidia</taxon>
        <taxon>Eucoccidiorida</taxon>
        <taxon>Eimeriorina</taxon>
        <taxon>Eimeriidae</taxon>
        <taxon>Eimeria</taxon>
    </lineage>
</organism>
<proteinExistence type="predicted"/>